<dbReference type="AlphaFoldDB" id="A0A5A7PMP5"/>
<dbReference type="EMBL" id="BKCP01004827">
    <property type="protein sequence ID" value="GER33936.1"/>
    <property type="molecule type" value="Genomic_DNA"/>
</dbReference>
<reference evidence="2" key="1">
    <citation type="journal article" date="2019" name="Curr. Biol.">
        <title>Genome Sequence of Striga asiatica Provides Insight into the Evolution of Plant Parasitism.</title>
        <authorList>
            <person name="Yoshida S."/>
            <person name="Kim S."/>
            <person name="Wafula E.K."/>
            <person name="Tanskanen J."/>
            <person name="Kim Y.M."/>
            <person name="Honaas L."/>
            <person name="Yang Z."/>
            <person name="Spallek T."/>
            <person name="Conn C.E."/>
            <person name="Ichihashi Y."/>
            <person name="Cheong K."/>
            <person name="Cui S."/>
            <person name="Der J.P."/>
            <person name="Gundlach H."/>
            <person name="Jiao Y."/>
            <person name="Hori C."/>
            <person name="Ishida J.K."/>
            <person name="Kasahara H."/>
            <person name="Kiba T."/>
            <person name="Kim M.S."/>
            <person name="Koo N."/>
            <person name="Laohavisit A."/>
            <person name="Lee Y.H."/>
            <person name="Lumba S."/>
            <person name="McCourt P."/>
            <person name="Mortimer J.C."/>
            <person name="Mutuku J.M."/>
            <person name="Nomura T."/>
            <person name="Sasaki-Sekimoto Y."/>
            <person name="Seto Y."/>
            <person name="Wang Y."/>
            <person name="Wakatake T."/>
            <person name="Sakakibara H."/>
            <person name="Demura T."/>
            <person name="Yamaguchi S."/>
            <person name="Yoneyama K."/>
            <person name="Manabe R.I."/>
            <person name="Nelson D.C."/>
            <person name="Schulman A.H."/>
            <person name="Timko M.P."/>
            <person name="dePamphilis C.W."/>
            <person name="Choi D."/>
            <person name="Shirasu K."/>
        </authorList>
    </citation>
    <scope>NUCLEOTIDE SEQUENCE [LARGE SCALE GENOMIC DNA]</scope>
    <source>
        <strain evidence="2">cv. UVA1</strain>
    </source>
</reference>
<dbReference type="Proteomes" id="UP000325081">
    <property type="component" value="Unassembled WGS sequence"/>
</dbReference>
<proteinExistence type="predicted"/>
<keyword evidence="1" id="KW-0378">Hydrolase</keyword>
<sequence>MGLFVCDPDCLLSLRRESLWNNIRIEYPISPSCRPSSRLISELSNISRRRAENWVGIFGDLCGSHSRRGRIFRQIPDDVDIVRSDGAGGADDHAMLCEEKRSTAWRRRLA</sequence>
<gene>
    <name evidence="1" type="ORF">STAS_10107</name>
</gene>
<dbReference type="GO" id="GO:0008237">
    <property type="term" value="F:metallopeptidase activity"/>
    <property type="evidence" value="ECO:0007669"/>
    <property type="project" value="UniProtKB-KW"/>
</dbReference>
<keyword evidence="1" id="KW-0482">Metalloprotease</keyword>
<accession>A0A5A7PMP5</accession>
<keyword evidence="2" id="KW-1185">Reference proteome</keyword>
<dbReference type="GO" id="GO:0006508">
    <property type="term" value="P:proteolysis"/>
    <property type="evidence" value="ECO:0007669"/>
    <property type="project" value="UniProtKB-KW"/>
</dbReference>
<keyword evidence="1" id="KW-0645">Protease</keyword>
<protein>
    <submittedName>
        <fullName evidence="1">Astacin-like metalloprotease toxin 1</fullName>
    </submittedName>
</protein>
<organism evidence="1 2">
    <name type="scientific">Striga asiatica</name>
    <name type="common">Asiatic witchweed</name>
    <name type="synonym">Buchnera asiatica</name>
    <dbReference type="NCBI Taxonomy" id="4170"/>
    <lineage>
        <taxon>Eukaryota</taxon>
        <taxon>Viridiplantae</taxon>
        <taxon>Streptophyta</taxon>
        <taxon>Embryophyta</taxon>
        <taxon>Tracheophyta</taxon>
        <taxon>Spermatophyta</taxon>
        <taxon>Magnoliopsida</taxon>
        <taxon>eudicotyledons</taxon>
        <taxon>Gunneridae</taxon>
        <taxon>Pentapetalae</taxon>
        <taxon>asterids</taxon>
        <taxon>lamiids</taxon>
        <taxon>Lamiales</taxon>
        <taxon>Orobanchaceae</taxon>
        <taxon>Buchnereae</taxon>
        <taxon>Striga</taxon>
    </lineage>
</organism>
<name>A0A5A7PMP5_STRAF</name>
<evidence type="ECO:0000313" key="1">
    <source>
        <dbReference type="EMBL" id="GER33936.1"/>
    </source>
</evidence>
<evidence type="ECO:0000313" key="2">
    <source>
        <dbReference type="Proteomes" id="UP000325081"/>
    </source>
</evidence>
<comment type="caution">
    <text evidence="1">The sequence shown here is derived from an EMBL/GenBank/DDBJ whole genome shotgun (WGS) entry which is preliminary data.</text>
</comment>